<dbReference type="InterPro" id="IPR036851">
    <property type="entry name" value="Chloroperoxidase-like_sf"/>
</dbReference>
<dbReference type="RefSeq" id="XP_030996966.1">
    <property type="nucleotide sequence ID" value="XM_031138953.1"/>
</dbReference>
<keyword evidence="3" id="KW-0349">Heme</keyword>
<evidence type="ECO:0000256" key="5">
    <source>
        <dbReference type="ARBA" id="ARBA00023002"/>
    </source>
</evidence>
<comment type="caution">
    <text evidence="10">The sequence shown here is derived from an EMBL/GenBank/DDBJ whole genome shotgun (WGS) entry which is preliminary data.</text>
</comment>
<dbReference type="STRING" id="1093900.A0A507AWU9"/>
<reference evidence="10 11" key="1">
    <citation type="submission" date="2019-06" db="EMBL/GenBank/DDBJ databases">
        <title>Draft genome sequence of the filamentous fungus Phialemoniopsis curvata isolated from diesel fuel.</title>
        <authorList>
            <person name="Varaljay V.A."/>
            <person name="Lyon W.J."/>
            <person name="Crouch A.L."/>
            <person name="Drake C.E."/>
            <person name="Hollomon J.M."/>
            <person name="Nadeau L.J."/>
            <person name="Nunn H.S."/>
            <person name="Stevenson B.S."/>
            <person name="Bojanowski C.L."/>
            <person name="Crookes-Goodson W.J."/>
        </authorList>
    </citation>
    <scope>NUCLEOTIDE SEQUENCE [LARGE SCALE GENOMIC DNA]</scope>
    <source>
        <strain evidence="10 11">D216</strain>
    </source>
</reference>
<dbReference type="GeneID" id="41971979"/>
<dbReference type="PANTHER" id="PTHR33577:SF19">
    <property type="entry name" value="HEME HALOPEROXIDASE FAMILY PROFILE DOMAIN-CONTAINING PROTEIN-RELATED"/>
    <property type="match status" value="1"/>
</dbReference>
<dbReference type="PROSITE" id="PS51405">
    <property type="entry name" value="HEME_HALOPEROXIDASE"/>
    <property type="match status" value="1"/>
</dbReference>
<evidence type="ECO:0000256" key="3">
    <source>
        <dbReference type="ARBA" id="ARBA00022617"/>
    </source>
</evidence>
<dbReference type="Gene3D" id="1.10.489.10">
    <property type="entry name" value="Chloroperoxidase-like"/>
    <property type="match status" value="1"/>
</dbReference>
<dbReference type="GO" id="GO:0046872">
    <property type="term" value="F:metal ion binding"/>
    <property type="evidence" value="ECO:0007669"/>
    <property type="project" value="UniProtKB-KW"/>
</dbReference>
<evidence type="ECO:0000313" key="11">
    <source>
        <dbReference type="Proteomes" id="UP000319257"/>
    </source>
</evidence>
<keyword evidence="4" id="KW-0479">Metal-binding</keyword>
<keyword evidence="6" id="KW-0408">Iron</keyword>
<protein>
    <recommendedName>
        <fullName evidence="9">Heme haloperoxidase family profile domain-containing protein</fullName>
    </recommendedName>
</protein>
<dbReference type="GO" id="GO:0004601">
    <property type="term" value="F:peroxidase activity"/>
    <property type="evidence" value="ECO:0007669"/>
    <property type="project" value="UniProtKB-KW"/>
</dbReference>
<feature type="domain" description="Heme haloperoxidase family profile" evidence="9">
    <location>
        <begin position="18"/>
        <end position="246"/>
    </location>
</feature>
<evidence type="ECO:0000256" key="2">
    <source>
        <dbReference type="ARBA" id="ARBA00022559"/>
    </source>
</evidence>
<keyword evidence="5" id="KW-0560">Oxidoreductase</keyword>
<keyword evidence="2" id="KW-0575">Peroxidase</keyword>
<comment type="similarity">
    <text evidence="7">Belongs to the chloroperoxidase family.</text>
</comment>
<feature type="signal peptide" evidence="8">
    <location>
        <begin position="1"/>
        <end position="19"/>
    </location>
</feature>
<evidence type="ECO:0000256" key="7">
    <source>
        <dbReference type="ARBA" id="ARBA00025795"/>
    </source>
</evidence>
<dbReference type="OrthoDB" id="407298at2759"/>
<evidence type="ECO:0000256" key="6">
    <source>
        <dbReference type="ARBA" id="ARBA00023004"/>
    </source>
</evidence>
<dbReference type="Pfam" id="PF01328">
    <property type="entry name" value="Peroxidase_2"/>
    <property type="match status" value="1"/>
</dbReference>
<keyword evidence="8" id="KW-0732">Signal</keyword>
<evidence type="ECO:0000256" key="1">
    <source>
        <dbReference type="ARBA" id="ARBA00001970"/>
    </source>
</evidence>
<dbReference type="InParanoid" id="A0A507AWU9"/>
<dbReference type="Proteomes" id="UP000319257">
    <property type="component" value="Unassembled WGS sequence"/>
</dbReference>
<gene>
    <name evidence="10" type="ORF">E0L32_004532</name>
</gene>
<evidence type="ECO:0000313" key="10">
    <source>
        <dbReference type="EMBL" id="TPX15255.1"/>
    </source>
</evidence>
<dbReference type="EMBL" id="SKBQ01000022">
    <property type="protein sequence ID" value="TPX15255.1"/>
    <property type="molecule type" value="Genomic_DNA"/>
</dbReference>
<dbReference type="AlphaFoldDB" id="A0A507AWU9"/>
<feature type="chain" id="PRO_5021327018" description="Heme haloperoxidase family profile domain-containing protein" evidence="8">
    <location>
        <begin position="20"/>
        <end position="254"/>
    </location>
</feature>
<evidence type="ECO:0000259" key="9">
    <source>
        <dbReference type="PROSITE" id="PS51405"/>
    </source>
</evidence>
<dbReference type="PANTHER" id="PTHR33577">
    <property type="entry name" value="STERIGMATOCYSTIN BIOSYNTHESIS PEROXIDASE STCC-RELATED"/>
    <property type="match status" value="1"/>
</dbReference>
<organism evidence="10 11">
    <name type="scientific">Thyridium curvatum</name>
    <dbReference type="NCBI Taxonomy" id="1093900"/>
    <lineage>
        <taxon>Eukaryota</taxon>
        <taxon>Fungi</taxon>
        <taxon>Dikarya</taxon>
        <taxon>Ascomycota</taxon>
        <taxon>Pezizomycotina</taxon>
        <taxon>Sordariomycetes</taxon>
        <taxon>Sordariomycetidae</taxon>
        <taxon>Thyridiales</taxon>
        <taxon>Thyridiaceae</taxon>
        <taxon>Thyridium</taxon>
    </lineage>
</organism>
<dbReference type="InterPro" id="IPR000028">
    <property type="entry name" value="Chloroperoxidase"/>
</dbReference>
<sequence>MRLIFHLITYCSVVVTAYSHHWQAPGPNDSRAPCPMLNTLANHGYIPHNGLNVSKEQFLAAFDEAIHVDPNAIASVVDLGLTLSTTGNPNTLNLQDLAKHGEEIPQKLAYMTIRPAIEHDASLSRLDAALGDNLHFNPRVWAETSSKFTNSIISVQDAAAAHRYRIAQNRIENPGLSFGQKEAGFSYLETAIYMSVFGNATGINVQRRWVKTFFEHERLPWEQGWVKATIPIVREHVDNLIAQLVADDNANNEM</sequence>
<evidence type="ECO:0000256" key="8">
    <source>
        <dbReference type="SAM" id="SignalP"/>
    </source>
</evidence>
<keyword evidence="11" id="KW-1185">Reference proteome</keyword>
<accession>A0A507AWU9</accession>
<proteinExistence type="inferred from homology"/>
<dbReference type="SUPFAM" id="SSF47571">
    <property type="entry name" value="Cloroperoxidase"/>
    <property type="match status" value="1"/>
</dbReference>
<comment type="cofactor">
    <cofactor evidence="1">
        <name>heme b</name>
        <dbReference type="ChEBI" id="CHEBI:60344"/>
    </cofactor>
</comment>
<name>A0A507AWU9_9PEZI</name>
<evidence type="ECO:0000256" key="4">
    <source>
        <dbReference type="ARBA" id="ARBA00022723"/>
    </source>
</evidence>